<dbReference type="EC" id="1.3.8.10" evidence="6"/>
<name>A0A2S9XLS1_9BACT</name>
<dbReference type="Pfam" id="PF00441">
    <property type="entry name" value="Acyl-CoA_dh_1"/>
    <property type="match status" value="1"/>
</dbReference>
<keyword evidence="5 8" id="KW-0560">Oxidoreductase</keyword>
<dbReference type="InterPro" id="IPR013786">
    <property type="entry name" value="AcylCoA_DH/ox_N"/>
</dbReference>
<dbReference type="PROSITE" id="PS00073">
    <property type="entry name" value="ACYL_COA_DH_2"/>
    <property type="match status" value="1"/>
</dbReference>
<dbReference type="Gene3D" id="1.10.540.10">
    <property type="entry name" value="Acyl-CoA dehydrogenase/oxidase, N-terminal domain"/>
    <property type="match status" value="1"/>
</dbReference>
<dbReference type="FunFam" id="2.40.110.10:FF:000001">
    <property type="entry name" value="Acyl-CoA dehydrogenase, mitochondrial"/>
    <property type="match status" value="1"/>
</dbReference>
<dbReference type="GO" id="GO:0046359">
    <property type="term" value="P:butyrate catabolic process"/>
    <property type="evidence" value="ECO:0007669"/>
    <property type="project" value="TreeGrafter"/>
</dbReference>
<evidence type="ECO:0000256" key="8">
    <source>
        <dbReference type="RuleBase" id="RU362125"/>
    </source>
</evidence>
<evidence type="ECO:0000256" key="2">
    <source>
        <dbReference type="ARBA" id="ARBA00009347"/>
    </source>
</evidence>
<dbReference type="Gene3D" id="1.20.140.10">
    <property type="entry name" value="Butyryl-CoA Dehydrogenase, subunit A, domain 3"/>
    <property type="match status" value="1"/>
</dbReference>
<dbReference type="GO" id="GO:0003995">
    <property type="term" value="F:acyl-CoA dehydrogenase activity"/>
    <property type="evidence" value="ECO:0007669"/>
    <property type="project" value="InterPro"/>
</dbReference>
<evidence type="ECO:0000256" key="6">
    <source>
        <dbReference type="ARBA" id="ARBA00066362"/>
    </source>
</evidence>
<evidence type="ECO:0000313" key="13">
    <source>
        <dbReference type="Proteomes" id="UP000237968"/>
    </source>
</evidence>
<reference evidence="12 13" key="1">
    <citation type="submission" date="2018-03" db="EMBL/GenBank/DDBJ databases">
        <title>Draft Genome Sequences of the Obligatory Marine Myxobacteria Enhygromyxa salina SWB005.</title>
        <authorList>
            <person name="Poehlein A."/>
            <person name="Moghaddam J.A."/>
            <person name="Harms H."/>
            <person name="Alanjari M."/>
            <person name="Koenig G.M."/>
            <person name="Daniel R."/>
            <person name="Schaeberle T.F."/>
        </authorList>
    </citation>
    <scope>NUCLEOTIDE SEQUENCE [LARGE SCALE GENOMIC DNA]</scope>
    <source>
        <strain evidence="12 13">SWB005</strain>
    </source>
</reference>
<dbReference type="InterPro" id="IPR046373">
    <property type="entry name" value="Acyl-CoA_Oxase/DH_mid-dom_sf"/>
</dbReference>
<dbReference type="SUPFAM" id="SSF47203">
    <property type="entry name" value="Acyl-CoA dehydrogenase C-terminal domain-like"/>
    <property type="match status" value="1"/>
</dbReference>
<dbReference type="InterPro" id="IPR037069">
    <property type="entry name" value="AcylCoA_DH/ox_N_sf"/>
</dbReference>
<dbReference type="PANTHER" id="PTHR43884:SF12">
    <property type="entry name" value="ISOVALERYL-COA DEHYDROGENASE, MITOCHONDRIAL-RELATED"/>
    <property type="match status" value="1"/>
</dbReference>
<keyword evidence="13" id="KW-1185">Reference proteome</keyword>
<dbReference type="InterPro" id="IPR036250">
    <property type="entry name" value="AcylCo_DH-like_C"/>
</dbReference>
<dbReference type="RefSeq" id="WP_106393491.1">
    <property type="nucleotide sequence ID" value="NZ_PVNK01000184.1"/>
</dbReference>
<dbReference type="PIRSF" id="PIRSF016578">
    <property type="entry name" value="HsaA"/>
    <property type="match status" value="1"/>
</dbReference>
<comment type="similarity">
    <text evidence="2 8">Belongs to the acyl-CoA dehydrogenase family.</text>
</comment>
<comment type="cofactor">
    <cofactor evidence="1 8">
        <name>FAD</name>
        <dbReference type="ChEBI" id="CHEBI:57692"/>
    </cofactor>
</comment>
<sequence length="387" mass="41559">MDFEFSEEQEAIRRMAREFAARSVAPIAAEIDKQARFPKEVVAEMGELGLLGIEVEPEWDGAGLDPIAYVIAMEEISAACASTGVIMSVNNSLVCDPLRKWANDAQKDRWLRPLATGEKLGCFMLSEPEAGSDAAAQTTVAVPDSSNGGDGFVINGVKNWITNGPQADVGILMCMTDRDKGHRGISSFIIDMNAEGVTRGPKDDKLGIRASHSCQIFFTDHKVGSDQLLGKVGDGFKVAMSTLDCGRIGIAAQALGIARGAFEAAARYATERKTFGQAIAKHQAISFMLADMATEIDAARLLTYRAAALKAAGKRHTSESAMCKLMASEVANKVAKNAVQIFGGNGYVSEYPAERYYRDAKITEIYEGTSEIQRVVIASNIIKALSA</sequence>
<dbReference type="AlphaFoldDB" id="A0A2S9XLS1"/>
<evidence type="ECO:0000256" key="4">
    <source>
        <dbReference type="ARBA" id="ARBA00022827"/>
    </source>
</evidence>
<evidence type="ECO:0000259" key="9">
    <source>
        <dbReference type="Pfam" id="PF00441"/>
    </source>
</evidence>
<dbReference type="Pfam" id="PF02770">
    <property type="entry name" value="Acyl-CoA_dh_M"/>
    <property type="match status" value="1"/>
</dbReference>
<accession>A0A2S9XLS1</accession>
<dbReference type="InterPro" id="IPR006089">
    <property type="entry name" value="Acyl-CoA_DH_CS"/>
</dbReference>
<dbReference type="EMBL" id="PVNK01000184">
    <property type="protein sequence ID" value="PRP93803.1"/>
    <property type="molecule type" value="Genomic_DNA"/>
</dbReference>
<feature type="domain" description="Acyl-CoA oxidase/dehydrogenase middle" evidence="10">
    <location>
        <begin position="122"/>
        <end position="220"/>
    </location>
</feature>
<dbReference type="PANTHER" id="PTHR43884">
    <property type="entry name" value="ACYL-COA DEHYDROGENASE"/>
    <property type="match status" value="1"/>
</dbReference>
<dbReference type="InterPro" id="IPR009075">
    <property type="entry name" value="AcylCo_DH/oxidase_C"/>
</dbReference>
<organism evidence="12 13">
    <name type="scientific">Enhygromyxa salina</name>
    <dbReference type="NCBI Taxonomy" id="215803"/>
    <lineage>
        <taxon>Bacteria</taxon>
        <taxon>Pseudomonadati</taxon>
        <taxon>Myxococcota</taxon>
        <taxon>Polyangia</taxon>
        <taxon>Nannocystales</taxon>
        <taxon>Nannocystaceae</taxon>
        <taxon>Enhygromyxa</taxon>
    </lineage>
</organism>
<dbReference type="Gene3D" id="2.40.110.10">
    <property type="entry name" value="Butyryl-CoA Dehydrogenase, subunit A, domain 2"/>
    <property type="match status" value="1"/>
</dbReference>
<dbReference type="Proteomes" id="UP000237968">
    <property type="component" value="Unassembled WGS sequence"/>
</dbReference>
<dbReference type="Pfam" id="PF02771">
    <property type="entry name" value="Acyl-CoA_dh_N"/>
    <property type="match status" value="1"/>
</dbReference>
<dbReference type="GO" id="GO:0033539">
    <property type="term" value="P:fatty acid beta-oxidation using acyl-CoA dehydrogenase"/>
    <property type="evidence" value="ECO:0007669"/>
    <property type="project" value="TreeGrafter"/>
</dbReference>
<evidence type="ECO:0000256" key="7">
    <source>
        <dbReference type="ARBA" id="ARBA00072305"/>
    </source>
</evidence>
<evidence type="ECO:0000259" key="10">
    <source>
        <dbReference type="Pfam" id="PF02770"/>
    </source>
</evidence>
<gene>
    <name evidence="12" type="primary">acdA_4</name>
    <name evidence="12" type="ORF">ENSA5_42050</name>
</gene>
<protein>
    <recommendedName>
        <fullName evidence="7">Cyclohex-1-ene-1-carbonyl-CoA dehydrogenase</fullName>
        <ecNumber evidence="6">1.3.8.10</ecNumber>
    </recommendedName>
</protein>
<dbReference type="GO" id="GO:0050660">
    <property type="term" value="F:flavin adenine dinucleotide binding"/>
    <property type="evidence" value="ECO:0007669"/>
    <property type="project" value="InterPro"/>
</dbReference>
<keyword evidence="4 8" id="KW-0274">FAD</keyword>
<dbReference type="InterPro" id="IPR006091">
    <property type="entry name" value="Acyl-CoA_Oxase/DH_mid-dom"/>
</dbReference>
<evidence type="ECO:0000313" key="12">
    <source>
        <dbReference type="EMBL" id="PRP93803.1"/>
    </source>
</evidence>
<dbReference type="InterPro" id="IPR009100">
    <property type="entry name" value="AcylCoA_DH/oxidase_NM_dom_sf"/>
</dbReference>
<evidence type="ECO:0000259" key="11">
    <source>
        <dbReference type="Pfam" id="PF02771"/>
    </source>
</evidence>
<evidence type="ECO:0000256" key="5">
    <source>
        <dbReference type="ARBA" id="ARBA00023002"/>
    </source>
</evidence>
<evidence type="ECO:0000256" key="3">
    <source>
        <dbReference type="ARBA" id="ARBA00022630"/>
    </source>
</evidence>
<dbReference type="SUPFAM" id="SSF56645">
    <property type="entry name" value="Acyl-CoA dehydrogenase NM domain-like"/>
    <property type="match status" value="1"/>
</dbReference>
<feature type="domain" description="Acyl-CoA dehydrogenase/oxidase C-terminal" evidence="9">
    <location>
        <begin position="233"/>
        <end position="381"/>
    </location>
</feature>
<evidence type="ECO:0000256" key="1">
    <source>
        <dbReference type="ARBA" id="ARBA00001974"/>
    </source>
</evidence>
<comment type="caution">
    <text evidence="12">The sequence shown here is derived from an EMBL/GenBank/DDBJ whole genome shotgun (WGS) entry which is preliminary data.</text>
</comment>
<dbReference type="FunFam" id="1.10.540.10:FF:000002">
    <property type="entry name" value="Acyl-CoA dehydrogenase FadE19"/>
    <property type="match status" value="1"/>
</dbReference>
<keyword evidence="3 8" id="KW-0285">Flavoprotein</keyword>
<dbReference type="FunFam" id="1.20.140.10:FF:000004">
    <property type="entry name" value="Acyl-CoA dehydrogenase FadE25"/>
    <property type="match status" value="1"/>
</dbReference>
<feature type="domain" description="Acyl-CoA dehydrogenase/oxidase N-terminal" evidence="11">
    <location>
        <begin position="6"/>
        <end position="118"/>
    </location>
</feature>
<dbReference type="OrthoDB" id="9765339at2"/>
<proteinExistence type="inferred from homology"/>